<dbReference type="Proteomes" id="UP000198917">
    <property type="component" value="Unassembled WGS sequence"/>
</dbReference>
<sequence length="234" mass="25629">MRSAAWAASPIRRNRPTDASVRTDPERFILENTGILHPPHVPELRLHLASEAHELWLKTEEELEEIGLPPPFWAFAWAGGQGLARYVLDHPESVCGKRVLDFASGSGLVAIAAAKAGAAKVLAADIDPWTETAIRLNAALNGVDIGFTGLDLVGKPVDADVLLAGDVFYDRAFADLLVPWFVELTEKGMIVLVGDPGRAYLPKERLRAEATYQVPVTRALEDSDVKKTTVWRFI</sequence>
<dbReference type="InterPro" id="IPR050078">
    <property type="entry name" value="Ribosomal_L11_MeTrfase_PrmA"/>
</dbReference>
<comment type="caution">
    <text evidence="4">The sequence shown here is derived from an EMBL/GenBank/DDBJ whole genome shotgun (WGS) entry which is preliminary data.</text>
</comment>
<dbReference type="EMBL" id="FNEW01000004">
    <property type="protein sequence ID" value="SDK12681.1"/>
    <property type="molecule type" value="Genomic_DNA"/>
</dbReference>
<evidence type="ECO:0000313" key="4">
    <source>
        <dbReference type="EMBL" id="SDK12681.1"/>
    </source>
</evidence>
<evidence type="ECO:0000256" key="1">
    <source>
        <dbReference type="ARBA" id="ARBA00022603"/>
    </source>
</evidence>
<keyword evidence="2" id="KW-0808">Transferase</keyword>
<proteinExistence type="predicted"/>
<dbReference type="AlphaFoldDB" id="A0A7Z7FRD6"/>
<name>A0A7Z7FRD6_9HYPH</name>
<dbReference type="Gene3D" id="3.40.50.150">
    <property type="entry name" value="Vaccinia Virus protein VP39"/>
    <property type="match status" value="1"/>
</dbReference>
<dbReference type="SUPFAM" id="SSF53335">
    <property type="entry name" value="S-adenosyl-L-methionine-dependent methyltransferases"/>
    <property type="match status" value="1"/>
</dbReference>
<feature type="region of interest" description="Disordered" evidence="3">
    <location>
        <begin position="1"/>
        <end position="20"/>
    </location>
</feature>
<organism evidence="4 5">
    <name type="scientific">Agrobacterium fabrum</name>
    <dbReference type="NCBI Taxonomy" id="1176649"/>
    <lineage>
        <taxon>Bacteria</taxon>
        <taxon>Pseudomonadati</taxon>
        <taxon>Pseudomonadota</taxon>
        <taxon>Alphaproteobacteria</taxon>
        <taxon>Hyphomicrobiales</taxon>
        <taxon>Rhizobiaceae</taxon>
        <taxon>Rhizobium/Agrobacterium group</taxon>
        <taxon>Agrobacterium</taxon>
        <taxon>Agrobacterium tumefaciens complex</taxon>
    </lineage>
</organism>
<evidence type="ECO:0000256" key="2">
    <source>
        <dbReference type="ARBA" id="ARBA00022679"/>
    </source>
</evidence>
<reference evidence="4 5" key="1">
    <citation type="submission" date="2016-10" db="EMBL/GenBank/DDBJ databases">
        <authorList>
            <person name="Varghese N."/>
            <person name="Submissions S."/>
        </authorList>
    </citation>
    <scope>NUCLEOTIDE SEQUENCE [LARGE SCALE GENOMIC DNA]</scope>
    <source>
        <strain evidence="4 5">PDC82</strain>
    </source>
</reference>
<keyword evidence="1" id="KW-0489">Methyltransferase</keyword>
<evidence type="ECO:0000313" key="5">
    <source>
        <dbReference type="Proteomes" id="UP000198917"/>
    </source>
</evidence>
<accession>A0A7Z7FRD6</accession>
<dbReference type="Pfam" id="PF06325">
    <property type="entry name" value="PrmA"/>
    <property type="match status" value="1"/>
</dbReference>
<dbReference type="InterPro" id="IPR029063">
    <property type="entry name" value="SAM-dependent_MTases_sf"/>
</dbReference>
<dbReference type="GO" id="GO:0016279">
    <property type="term" value="F:protein-lysine N-methyltransferase activity"/>
    <property type="evidence" value="ECO:0007669"/>
    <property type="project" value="TreeGrafter"/>
</dbReference>
<protein>
    <submittedName>
        <fullName evidence="4">Predicted nicotinamide N-methyase</fullName>
    </submittedName>
</protein>
<dbReference type="PANTHER" id="PTHR43648:SF1">
    <property type="entry name" value="ELECTRON TRANSFER FLAVOPROTEIN BETA SUBUNIT LYSINE METHYLTRANSFERASE"/>
    <property type="match status" value="1"/>
</dbReference>
<dbReference type="GO" id="GO:0032259">
    <property type="term" value="P:methylation"/>
    <property type="evidence" value="ECO:0007669"/>
    <property type="project" value="UniProtKB-KW"/>
</dbReference>
<evidence type="ECO:0000256" key="3">
    <source>
        <dbReference type="SAM" id="MobiDB-lite"/>
    </source>
</evidence>
<dbReference type="PANTHER" id="PTHR43648">
    <property type="entry name" value="ELECTRON TRANSFER FLAVOPROTEIN BETA SUBUNIT LYSINE METHYLTRANSFERASE"/>
    <property type="match status" value="1"/>
</dbReference>
<gene>
    <name evidence="4" type="ORF">SAMN05428983_3958</name>
</gene>